<name>A0ABP4YZ68_9ACTN</name>
<accession>A0ABP4YZ68</accession>
<gene>
    <name evidence="1" type="ORF">GCM10009682_61440</name>
</gene>
<comment type="caution">
    <text evidence="1">The sequence shown here is derived from an EMBL/GenBank/DDBJ whole genome shotgun (WGS) entry which is preliminary data.</text>
</comment>
<dbReference type="EMBL" id="BAAALT010000286">
    <property type="protein sequence ID" value="GAA1834899.1"/>
    <property type="molecule type" value="Genomic_DNA"/>
</dbReference>
<protein>
    <submittedName>
        <fullName evidence="1">Uncharacterized protein</fullName>
    </submittedName>
</protein>
<evidence type="ECO:0000313" key="2">
    <source>
        <dbReference type="Proteomes" id="UP001500218"/>
    </source>
</evidence>
<evidence type="ECO:0000313" key="1">
    <source>
        <dbReference type="EMBL" id="GAA1834899.1"/>
    </source>
</evidence>
<proteinExistence type="predicted"/>
<organism evidence="1 2">
    <name type="scientific">Luedemannella flava</name>
    <dbReference type="NCBI Taxonomy" id="349316"/>
    <lineage>
        <taxon>Bacteria</taxon>
        <taxon>Bacillati</taxon>
        <taxon>Actinomycetota</taxon>
        <taxon>Actinomycetes</taxon>
        <taxon>Micromonosporales</taxon>
        <taxon>Micromonosporaceae</taxon>
        <taxon>Luedemannella</taxon>
    </lineage>
</organism>
<sequence length="162" mass="17249">MTSFVVAPVVPPKVGLSRGRLPVNGSGGAGSHRRVPVPQLAARRERSSVYAIAIAIATADVRGRVSARVVLDALGWMAETRIAMREQCGLVVAIADVDGQAAVSALGRLQLPLPVRRRCRLDAGTRVLRVADPSRARLVLPPVASLEVMINCYYAEVFGDTL</sequence>
<dbReference type="Proteomes" id="UP001500218">
    <property type="component" value="Unassembled WGS sequence"/>
</dbReference>
<keyword evidence="2" id="KW-1185">Reference proteome</keyword>
<reference evidence="2" key="1">
    <citation type="journal article" date="2019" name="Int. J. Syst. Evol. Microbiol.">
        <title>The Global Catalogue of Microorganisms (GCM) 10K type strain sequencing project: providing services to taxonomists for standard genome sequencing and annotation.</title>
        <authorList>
            <consortium name="The Broad Institute Genomics Platform"/>
            <consortium name="The Broad Institute Genome Sequencing Center for Infectious Disease"/>
            <person name="Wu L."/>
            <person name="Ma J."/>
        </authorList>
    </citation>
    <scope>NUCLEOTIDE SEQUENCE [LARGE SCALE GENOMIC DNA]</scope>
    <source>
        <strain evidence="2">JCM 13250</strain>
    </source>
</reference>